<feature type="domain" description="DUF3048" evidence="3">
    <location>
        <begin position="223"/>
        <end position="332"/>
    </location>
</feature>
<reference evidence="4 5" key="1">
    <citation type="submission" date="2020-08" db="EMBL/GenBank/DDBJ databases">
        <title>Genomic Encyclopedia of Type Strains, Phase IV (KMG-IV): sequencing the most valuable type-strain genomes for metagenomic binning, comparative biology and taxonomic classification.</title>
        <authorList>
            <person name="Goeker M."/>
        </authorList>
    </citation>
    <scope>NUCLEOTIDE SEQUENCE [LARGE SCALE GENOMIC DNA]</scope>
    <source>
        <strain evidence="4 5">DSM 15895</strain>
    </source>
</reference>
<evidence type="ECO:0000259" key="3">
    <source>
        <dbReference type="Pfam" id="PF17479"/>
    </source>
</evidence>
<feature type="compositionally biased region" description="Acidic residues" evidence="1">
    <location>
        <begin position="30"/>
        <end position="44"/>
    </location>
</feature>
<dbReference type="Pfam" id="PF11258">
    <property type="entry name" value="DUF3048"/>
    <property type="match status" value="1"/>
</dbReference>
<accession>A0A7W8CWV0</accession>
<evidence type="ECO:0000259" key="2">
    <source>
        <dbReference type="Pfam" id="PF11258"/>
    </source>
</evidence>
<protein>
    <recommendedName>
        <fullName evidence="6">DUF3048 domain-containing protein</fullName>
    </recommendedName>
</protein>
<evidence type="ECO:0000256" key="1">
    <source>
        <dbReference type="SAM" id="MobiDB-lite"/>
    </source>
</evidence>
<dbReference type="InterPro" id="IPR035328">
    <property type="entry name" value="DUF3048_C"/>
</dbReference>
<dbReference type="RefSeq" id="WP_135505798.1">
    <property type="nucleotide sequence ID" value="NZ_JACHHE010000016.1"/>
</dbReference>
<dbReference type="InterPro" id="IPR021416">
    <property type="entry name" value="DUF3048_N"/>
</dbReference>
<dbReference type="Pfam" id="PF17479">
    <property type="entry name" value="DUF3048_C"/>
    <property type="match status" value="1"/>
</dbReference>
<evidence type="ECO:0000313" key="5">
    <source>
        <dbReference type="Proteomes" id="UP000525923"/>
    </source>
</evidence>
<dbReference type="Gene3D" id="3.50.90.10">
    <property type="entry name" value="YerB-like"/>
    <property type="match status" value="1"/>
</dbReference>
<dbReference type="AlphaFoldDB" id="A0A7W8CWV0"/>
<dbReference type="Proteomes" id="UP000525923">
    <property type="component" value="Unassembled WGS sequence"/>
</dbReference>
<proteinExistence type="predicted"/>
<feature type="region of interest" description="Disordered" evidence="1">
    <location>
        <begin position="28"/>
        <end position="50"/>
    </location>
</feature>
<dbReference type="OrthoDB" id="9779102at2"/>
<sequence>MKKWTIALIVLLLAIGAGGVYWMMVKDQEQEPENGQEEPAEPGEEPGAQAFAPFTGVAEGGPFTSRPVMAVINNHPDARPQTGLNEADIVFEFIAEYNITRFAALYQSTFPEKMGPIRSAREYFVGLAAAYDAFFVAHGYSPEAYSMLQSGMVDHINGIDYDGSLFQRSTDRVAPHNSYITYDNIKLGMEMTDASPDYSVKAPYAFFKGTGNGKISEQASMLEVRYGQDPNFTSAFSYDETAQLYKRSSGGIPTVDKETLQQTEVANVLVFEADHQTIDAKGRQSIDLESGGKALLFQSGGVREIEWISQGGMLIPAANNEPVELVPGKTWIHIVPTEPGMEQSVRYTP</sequence>
<organism evidence="4 5">
    <name type="scientific">Planococcus koreensis</name>
    <dbReference type="NCBI Taxonomy" id="112331"/>
    <lineage>
        <taxon>Bacteria</taxon>
        <taxon>Bacillati</taxon>
        <taxon>Bacillota</taxon>
        <taxon>Bacilli</taxon>
        <taxon>Bacillales</taxon>
        <taxon>Caryophanaceae</taxon>
        <taxon>Planococcus</taxon>
    </lineage>
</organism>
<evidence type="ECO:0000313" key="4">
    <source>
        <dbReference type="EMBL" id="MBB5181938.1"/>
    </source>
</evidence>
<dbReference type="EMBL" id="JACHHE010000016">
    <property type="protein sequence ID" value="MBB5181938.1"/>
    <property type="molecule type" value="Genomic_DNA"/>
</dbReference>
<dbReference type="InterPro" id="IPR023158">
    <property type="entry name" value="YerB-like_sf"/>
</dbReference>
<gene>
    <name evidence="4" type="ORF">HNQ44_003415</name>
</gene>
<evidence type="ECO:0008006" key="6">
    <source>
        <dbReference type="Google" id="ProtNLM"/>
    </source>
</evidence>
<keyword evidence="5" id="KW-1185">Reference proteome</keyword>
<comment type="caution">
    <text evidence="4">The sequence shown here is derived from an EMBL/GenBank/DDBJ whole genome shotgun (WGS) entry which is preliminary data.</text>
</comment>
<name>A0A7W8CWV0_9BACL</name>
<feature type="domain" description="DUF3048" evidence="2">
    <location>
        <begin position="55"/>
        <end position="192"/>
    </location>
</feature>
<dbReference type="SUPFAM" id="SSF159774">
    <property type="entry name" value="YerB-like"/>
    <property type="match status" value="1"/>
</dbReference>